<evidence type="ECO:0000313" key="8">
    <source>
        <dbReference type="Proteomes" id="UP000006263"/>
    </source>
</evidence>
<feature type="transmembrane region" description="Helical" evidence="5">
    <location>
        <begin position="104"/>
        <end position="120"/>
    </location>
</feature>
<feature type="transmembrane region" description="Helical" evidence="5">
    <location>
        <begin position="26"/>
        <end position="46"/>
    </location>
</feature>
<keyword evidence="3 5" id="KW-1133">Transmembrane helix</keyword>
<keyword evidence="2 5" id="KW-0812">Transmembrane</keyword>
<dbReference type="InterPro" id="IPR035952">
    <property type="entry name" value="Rhomboid-like_sf"/>
</dbReference>
<reference evidence="7 8" key="1">
    <citation type="journal article" date="2017" name="Antonie Van Leeuwenhoek">
        <title>Rhizobium rhizosphaerae sp. nov., a novel species isolated from rice rhizosphere.</title>
        <authorList>
            <person name="Zhao J.J."/>
            <person name="Zhang J."/>
            <person name="Zhang R.J."/>
            <person name="Zhang C.W."/>
            <person name="Yin H.Q."/>
            <person name="Zhang X.X."/>
        </authorList>
    </citation>
    <scope>NUCLEOTIDE SEQUENCE [LARGE SCALE GENOMIC DNA]</scope>
    <source>
        <strain evidence="7 8">KMM 241</strain>
    </source>
</reference>
<dbReference type="eggNOG" id="COG0705">
    <property type="taxonomic scope" value="Bacteria"/>
</dbReference>
<evidence type="ECO:0000256" key="5">
    <source>
        <dbReference type="SAM" id="Phobius"/>
    </source>
</evidence>
<dbReference type="PANTHER" id="PTHR43731">
    <property type="entry name" value="RHOMBOID PROTEASE"/>
    <property type="match status" value="1"/>
</dbReference>
<comment type="subcellular location">
    <subcellularLocation>
        <location evidence="1">Membrane</location>
        <topology evidence="1">Multi-pass membrane protein</topology>
    </subcellularLocation>
</comment>
<dbReference type="AlphaFoldDB" id="K6Z486"/>
<dbReference type="PANTHER" id="PTHR43731:SF9">
    <property type="entry name" value="SLR1461 PROTEIN"/>
    <property type="match status" value="1"/>
</dbReference>
<evidence type="ECO:0000256" key="2">
    <source>
        <dbReference type="ARBA" id="ARBA00022692"/>
    </source>
</evidence>
<dbReference type="Proteomes" id="UP000006263">
    <property type="component" value="Unassembled WGS sequence"/>
</dbReference>
<keyword evidence="4 5" id="KW-0472">Membrane</keyword>
<evidence type="ECO:0000256" key="4">
    <source>
        <dbReference type="ARBA" id="ARBA00023136"/>
    </source>
</evidence>
<dbReference type="InterPro" id="IPR050925">
    <property type="entry name" value="Rhomboid_protease_S54"/>
</dbReference>
<comment type="caution">
    <text evidence="7">The sequence shown here is derived from an EMBL/GenBank/DDBJ whole genome shotgun (WGS) entry which is preliminary data.</text>
</comment>
<feature type="domain" description="Peptidase S54 rhomboid" evidence="6">
    <location>
        <begin position="65"/>
        <end position="196"/>
    </location>
</feature>
<dbReference type="GO" id="GO:0016020">
    <property type="term" value="C:membrane"/>
    <property type="evidence" value="ECO:0007669"/>
    <property type="project" value="UniProtKB-SubCell"/>
</dbReference>
<accession>K6Z486</accession>
<dbReference type="EMBL" id="BAEP01000056">
    <property type="protein sequence ID" value="GAC25207.1"/>
    <property type="molecule type" value="Genomic_DNA"/>
</dbReference>
<dbReference type="InterPro" id="IPR022764">
    <property type="entry name" value="Peptidase_S54_rhomboid_dom"/>
</dbReference>
<feature type="transmembrane region" description="Helical" evidence="5">
    <location>
        <begin position="176"/>
        <end position="196"/>
    </location>
</feature>
<feature type="transmembrane region" description="Helical" evidence="5">
    <location>
        <begin position="152"/>
        <end position="170"/>
    </location>
</feature>
<gene>
    <name evidence="7" type="ORF">GMES_2917</name>
</gene>
<evidence type="ECO:0000256" key="3">
    <source>
        <dbReference type="ARBA" id="ARBA00022989"/>
    </source>
</evidence>
<name>K6Z486_9ALTE</name>
<feature type="transmembrane region" description="Helical" evidence="5">
    <location>
        <begin position="53"/>
        <end position="73"/>
    </location>
</feature>
<dbReference type="Gene3D" id="1.20.1540.10">
    <property type="entry name" value="Rhomboid-like"/>
    <property type="match status" value="1"/>
</dbReference>
<evidence type="ECO:0000313" key="7">
    <source>
        <dbReference type="EMBL" id="GAC25207.1"/>
    </source>
</evidence>
<proteinExistence type="predicted"/>
<dbReference type="Pfam" id="PF01694">
    <property type="entry name" value="Rhomboid"/>
    <property type="match status" value="1"/>
</dbReference>
<organism evidence="7 8">
    <name type="scientific">Paraglaciecola mesophila KMM 241</name>
    <dbReference type="NCBI Taxonomy" id="1128912"/>
    <lineage>
        <taxon>Bacteria</taxon>
        <taxon>Pseudomonadati</taxon>
        <taxon>Pseudomonadota</taxon>
        <taxon>Gammaproteobacteria</taxon>
        <taxon>Alteromonadales</taxon>
        <taxon>Alteromonadaceae</taxon>
        <taxon>Paraglaciecola</taxon>
    </lineage>
</organism>
<evidence type="ECO:0000259" key="6">
    <source>
        <dbReference type="Pfam" id="PF01694"/>
    </source>
</evidence>
<sequence>MDGPFNLSFVPHIKAMNFSKRLSNSILASTVFVLILWCIKSAEILFTIDMHMFAVYPQTLNGSVGIITAPFIHGSLEHIFSNSLPLLVLLTALFYGYPKTRIRVLISVWLLSGVGVWLFARDAYHLGASGVTHGIFFYLLVVGILRRDKSSIGIMMIAFFMYGGMTMSIFPREPDISFEYHLFGGIAGAFSGLLWHRLDPKPAVKRYPWERTNDEEDPIIKDEWRVVVNSSDSSEVPNNLKKNDLKTALDEGETIADQNTSSHSIVIARKD</sequence>
<protein>
    <submittedName>
        <fullName evidence="7">Rhomboid family protein</fullName>
    </submittedName>
</protein>
<feature type="transmembrane region" description="Helical" evidence="5">
    <location>
        <begin position="126"/>
        <end position="145"/>
    </location>
</feature>
<evidence type="ECO:0000256" key="1">
    <source>
        <dbReference type="ARBA" id="ARBA00004141"/>
    </source>
</evidence>
<dbReference type="SUPFAM" id="SSF144091">
    <property type="entry name" value="Rhomboid-like"/>
    <property type="match status" value="1"/>
</dbReference>
<feature type="transmembrane region" description="Helical" evidence="5">
    <location>
        <begin position="79"/>
        <end position="97"/>
    </location>
</feature>
<dbReference type="GO" id="GO:0004252">
    <property type="term" value="F:serine-type endopeptidase activity"/>
    <property type="evidence" value="ECO:0007669"/>
    <property type="project" value="InterPro"/>
</dbReference>